<evidence type="ECO:0000313" key="14">
    <source>
        <dbReference type="Proteomes" id="UP001168613"/>
    </source>
</evidence>
<evidence type="ECO:0000256" key="10">
    <source>
        <dbReference type="ARBA" id="ARBA00023186"/>
    </source>
</evidence>
<gene>
    <name evidence="13" type="ORF">LMS43_04120</name>
</gene>
<dbReference type="InterPro" id="IPR029046">
    <property type="entry name" value="LolA/LolB/LppX"/>
</dbReference>
<evidence type="ECO:0000256" key="4">
    <source>
        <dbReference type="ARBA" id="ARBA00016202"/>
    </source>
</evidence>
<comment type="subunit">
    <text evidence="3">Monomer.</text>
</comment>
<keyword evidence="9" id="KW-0564">Palmitate</keyword>
<keyword evidence="12 13" id="KW-0449">Lipoprotein</keyword>
<dbReference type="Pfam" id="PF03550">
    <property type="entry name" value="LolB"/>
    <property type="match status" value="1"/>
</dbReference>
<dbReference type="EMBL" id="JAJHNU010000001">
    <property type="protein sequence ID" value="MDN4120473.1"/>
    <property type="molecule type" value="Genomic_DNA"/>
</dbReference>
<organism evidence="13 14">
    <name type="scientific">Alcaligenes endophyticus</name>
    <dbReference type="NCBI Taxonomy" id="1929088"/>
    <lineage>
        <taxon>Bacteria</taxon>
        <taxon>Pseudomonadati</taxon>
        <taxon>Pseudomonadota</taxon>
        <taxon>Betaproteobacteria</taxon>
        <taxon>Burkholderiales</taxon>
        <taxon>Alcaligenaceae</taxon>
        <taxon>Alcaligenes</taxon>
    </lineage>
</organism>
<name>A0ABT8EGR2_9BURK</name>
<comment type="caution">
    <text evidence="13">The sequence shown here is derived from an EMBL/GenBank/DDBJ whole genome shotgun (WGS) entry which is preliminary data.</text>
</comment>
<evidence type="ECO:0000256" key="5">
    <source>
        <dbReference type="ARBA" id="ARBA00022448"/>
    </source>
</evidence>
<dbReference type="Proteomes" id="UP001168613">
    <property type="component" value="Unassembled WGS sequence"/>
</dbReference>
<evidence type="ECO:0000256" key="3">
    <source>
        <dbReference type="ARBA" id="ARBA00011245"/>
    </source>
</evidence>
<evidence type="ECO:0000313" key="13">
    <source>
        <dbReference type="EMBL" id="MDN4120473.1"/>
    </source>
</evidence>
<evidence type="ECO:0000256" key="11">
    <source>
        <dbReference type="ARBA" id="ARBA00023237"/>
    </source>
</evidence>
<keyword evidence="10" id="KW-0143">Chaperone</keyword>
<keyword evidence="11" id="KW-0998">Cell outer membrane</keyword>
<evidence type="ECO:0000256" key="9">
    <source>
        <dbReference type="ARBA" id="ARBA00023139"/>
    </source>
</evidence>
<dbReference type="RefSeq" id="WP_266122218.1">
    <property type="nucleotide sequence ID" value="NZ_JAJHNU010000001.1"/>
</dbReference>
<keyword evidence="6" id="KW-0732">Signal</keyword>
<evidence type="ECO:0000256" key="8">
    <source>
        <dbReference type="ARBA" id="ARBA00023136"/>
    </source>
</evidence>
<proteinExistence type="inferred from homology"/>
<keyword evidence="5" id="KW-0813">Transport</keyword>
<protein>
    <recommendedName>
        <fullName evidence="4">Outer-membrane lipoprotein LolB</fullName>
    </recommendedName>
</protein>
<comment type="similarity">
    <text evidence="2">Belongs to the LolB family.</text>
</comment>
<evidence type="ECO:0000256" key="1">
    <source>
        <dbReference type="ARBA" id="ARBA00004459"/>
    </source>
</evidence>
<sequence>MIKAMRGAAIGLSLLLVLQGCSGLPANRDGAAVSPVRQSHLERSGRFALSVTHSSNQQEAVQGGFIWQEANGRLQLDLRSPMGSTLARVYAEPSRAVLEYSDGRQEVAASPDALVELVLGSPVPVSGLRDWMQGITDDAVAVSAQRYDEQGRLSQFEQAGWRVSLQRYDELGPKLLQLNRHEASRSISVRLVIDN</sequence>
<dbReference type="PROSITE" id="PS51257">
    <property type="entry name" value="PROKAR_LIPOPROTEIN"/>
    <property type="match status" value="1"/>
</dbReference>
<reference evidence="13" key="1">
    <citation type="submission" date="2021-11" db="EMBL/GenBank/DDBJ databases">
        <title>Draft genome sequence of Alcaligenes endophyticus type strain CCUG 75668T.</title>
        <authorList>
            <person name="Salva-Serra F."/>
            <person name="Duran R.E."/>
            <person name="Seeger M."/>
            <person name="Moore E.R.B."/>
            <person name="Jaen-Luchoro D."/>
        </authorList>
    </citation>
    <scope>NUCLEOTIDE SEQUENCE</scope>
    <source>
        <strain evidence="13">CCUG 75668</strain>
    </source>
</reference>
<dbReference type="InterPro" id="IPR004565">
    <property type="entry name" value="OM_lipoprot_LolB"/>
</dbReference>
<accession>A0ABT8EGR2</accession>
<keyword evidence="8" id="KW-0472">Membrane</keyword>
<evidence type="ECO:0000256" key="12">
    <source>
        <dbReference type="ARBA" id="ARBA00023288"/>
    </source>
</evidence>
<evidence type="ECO:0000256" key="6">
    <source>
        <dbReference type="ARBA" id="ARBA00022729"/>
    </source>
</evidence>
<dbReference type="SUPFAM" id="SSF89392">
    <property type="entry name" value="Prokaryotic lipoproteins and lipoprotein localization factors"/>
    <property type="match status" value="1"/>
</dbReference>
<evidence type="ECO:0000256" key="2">
    <source>
        <dbReference type="ARBA" id="ARBA00009696"/>
    </source>
</evidence>
<evidence type="ECO:0000256" key="7">
    <source>
        <dbReference type="ARBA" id="ARBA00022927"/>
    </source>
</evidence>
<comment type="subcellular location">
    <subcellularLocation>
        <location evidence="1">Cell outer membrane</location>
        <topology evidence="1">Lipid-anchor</topology>
    </subcellularLocation>
</comment>
<keyword evidence="7" id="KW-0653">Protein transport</keyword>
<dbReference type="CDD" id="cd16326">
    <property type="entry name" value="LolB"/>
    <property type="match status" value="1"/>
</dbReference>
<dbReference type="Gene3D" id="2.50.20.10">
    <property type="entry name" value="Lipoprotein localisation LolA/LolB/LppX"/>
    <property type="match status" value="1"/>
</dbReference>
<keyword evidence="14" id="KW-1185">Reference proteome</keyword>